<evidence type="ECO:0000256" key="1">
    <source>
        <dbReference type="ARBA" id="ARBA00004141"/>
    </source>
</evidence>
<comment type="similarity">
    <text evidence="2">Belongs to the multi antimicrobial extrusion (MATE) (TC 2.A.66.1) family.</text>
</comment>
<evidence type="ECO:0000256" key="3">
    <source>
        <dbReference type="ARBA" id="ARBA00022692"/>
    </source>
</evidence>
<evidence type="ECO:0000256" key="4">
    <source>
        <dbReference type="ARBA" id="ARBA00022989"/>
    </source>
</evidence>
<gene>
    <name evidence="7" type="ORF">CASFOL_028563</name>
</gene>
<dbReference type="AlphaFoldDB" id="A0ABD3CBH8"/>
<sequence>MSDEEREEKELDLTSPEVVTKQIRCWSIALQLVLSECKPKVKIVDLCENGDAFIREEHLSSWPKKLFRKWFNPKCKRDEFQADAAVYGGELLSERFSGPQRRHSGGGFSPTAPGECKARKNDDYGALWLESVLLLLDDGGSCFCRWGVGLRERIHDKIRFGFVRMSSVVEGFDLIGLIVDLKCTQGFFGVANNLNAALRETQESRELRKLSRPYIDQVATAAKPHVDKLHTTLKPYTTHVIRAYGKFLESATTYHSQVKDVVHEKLSSHELTKHLATKELVWFSVNCRWEITAYFRSLPEASTNLDDTEPACDSLEIDYKAKPAKKQISSATSALIIGGVLGLIQAVFLILAAKPLPSFMGVKSDSKIVVGDSANIVLDSIFIYIFKLGVRGEAVAHVLSYLISVILFWRLKEQVDLMPPGLEYLLFGRFLKNGFLLLTRVIAVTFCVTLSASMAARLGPTQMAAFQVCLQVWLATSLLADGLAVAGQAILASAFARKDYTWASATVSRVLQLYLEHPSVLQECLTTQVVKAEEVKSGKVSLFSFIFAMAPYPGRLPGHGIVYRAQRAGHCASCCCDFASCFAITCYELCFLFCYNML</sequence>
<feature type="transmembrane region" description="Helical" evidence="6">
    <location>
        <begin position="368"/>
        <end position="386"/>
    </location>
</feature>
<keyword evidence="3 6" id="KW-0812">Transmembrane</keyword>
<name>A0ABD3CBH8_9LAMI</name>
<comment type="subcellular location">
    <subcellularLocation>
        <location evidence="1">Membrane</location>
        <topology evidence="1">Multi-pass membrane protein</topology>
    </subcellularLocation>
</comment>
<keyword evidence="4 6" id="KW-1133">Transmembrane helix</keyword>
<keyword evidence="8" id="KW-1185">Reference proteome</keyword>
<reference evidence="8" key="1">
    <citation type="journal article" date="2024" name="IScience">
        <title>Strigolactones Initiate the Formation of Haustorium-like Structures in Castilleja.</title>
        <authorList>
            <person name="Buerger M."/>
            <person name="Peterson D."/>
            <person name="Chory J."/>
        </authorList>
    </citation>
    <scope>NUCLEOTIDE SEQUENCE [LARGE SCALE GENOMIC DNA]</scope>
</reference>
<protein>
    <submittedName>
        <fullName evidence="7">Uncharacterized protein</fullName>
    </submittedName>
</protein>
<comment type="caution">
    <text evidence="7">The sequence shown here is derived from an EMBL/GenBank/DDBJ whole genome shotgun (WGS) entry which is preliminary data.</text>
</comment>
<accession>A0ABD3CBH8</accession>
<feature type="transmembrane region" description="Helical" evidence="6">
    <location>
        <begin position="334"/>
        <end position="356"/>
    </location>
</feature>
<proteinExistence type="inferred from homology"/>
<dbReference type="InterPro" id="IPR044644">
    <property type="entry name" value="DinF-like"/>
</dbReference>
<dbReference type="PANTHER" id="PTHR42893">
    <property type="entry name" value="PROTEIN DETOXIFICATION 44, CHLOROPLASTIC-RELATED"/>
    <property type="match status" value="1"/>
</dbReference>
<dbReference type="EMBL" id="JAVIJP010000039">
    <property type="protein sequence ID" value="KAL3627200.1"/>
    <property type="molecule type" value="Genomic_DNA"/>
</dbReference>
<feature type="transmembrane region" description="Helical" evidence="6">
    <location>
        <begin position="472"/>
        <end position="496"/>
    </location>
</feature>
<evidence type="ECO:0000313" key="8">
    <source>
        <dbReference type="Proteomes" id="UP001632038"/>
    </source>
</evidence>
<feature type="transmembrane region" description="Helical" evidence="6">
    <location>
        <begin position="430"/>
        <end position="452"/>
    </location>
</feature>
<evidence type="ECO:0000256" key="5">
    <source>
        <dbReference type="ARBA" id="ARBA00023136"/>
    </source>
</evidence>
<dbReference type="PANTHER" id="PTHR42893:SF4">
    <property type="entry name" value="PROTEIN DETOXIFICATION 42"/>
    <property type="match status" value="1"/>
</dbReference>
<evidence type="ECO:0000256" key="6">
    <source>
        <dbReference type="SAM" id="Phobius"/>
    </source>
</evidence>
<keyword evidence="5 6" id="KW-0472">Membrane</keyword>
<evidence type="ECO:0000313" key="7">
    <source>
        <dbReference type="EMBL" id="KAL3627200.1"/>
    </source>
</evidence>
<dbReference type="Proteomes" id="UP001632038">
    <property type="component" value="Unassembled WGS sequence"/>
</dbReference>
<evidence type="ECO:0000256" key="2">
    <source>
        <dbReference type="ARBA" id="ARBA00010199"/>
    </source>
</evidence>
<organism evidence="7 8">
    <name type="scientific">Castilleja foliolosa</name>
    <dbReference type="NCBI Taxonomy" id="1961234"/>
    <lineage>
        <taxon>Eukaryota</taxon>
        <taxon>Viridiplantae</taxon>
        <taxon>Streptophyta</taxon>
        <taxon>Embryophyta</taxon>
        <taxon>Tracheophyta</taxon>
        <taxon>Spermatophyta</taxon>
        <taxon>Magnoliopsida</taxon>
        <taxon>eudicotyledons</taxon>
        <taxon>Gunneridae</taxon>
        <taxon>Pentapetalae</taxon>
        <taxon>asterids</taxon>
        <taxon>lamiids</taxon>
        <taxon>Lamiales</taxon>
        <taxon>Orobanchaceae</taxon>
        <taxon>Pedicularideae</taxon>
        <taxon>Castillejinae</taxon>
        <taxon>Castilleja</taxon>
    </lineage>
</organism>
<dbReference type="GO" id="GO:0016020">
    <property type="term" value="C:membrane"/>
    <property type="evidence" value="ECO:0007669"/>
    <property type="project" value="UniProtKB-SubCell"/>
</dbReference>